<dbReference type="GO" id="GO:0005874">
    <property type="term" value="C:microtubule"/>
    <property type="evidence" value="ECO:0007669"/>
    <property type="project" value="TreeGrafter"/>
</dbReference>
<dbReference type="Gene3D" id="3.40.50.300">
    <property type="entry name" value="P-loop containing nucleotide triphosphate hydrolases"/>
    <property type="match status" value="1"/>
</dbReference>
<dbReference type="GO" id="GO:0016559">
    <property type="term" value="P:peroxisome fission"/>
    <property type="evidence" value="ECO:0007669"/>
    <property type="project" value="TreeGrafter"/>
</dbReference>
<evidence type="ECO:0000259" key="3">
    <source>
        <dbReference type="PROSITE" id="PS51718"/>
    </source>
</evidence>
<dbReference type="PROSITE" id="PS51388">
    <property type="entry name" value="GED"/>
    <property type="match status" value="1"/>
</dbReference>
<dbReference type="GO" id="GO:0005739">
    <property type="term" value="C:mitochondrion"/>
    <property type="evidence" value="ECO:0007669"/>
    <property type="project" value="TreeGrafter"/>
</dbReference>
<dbReference type="PRINTS" id="PR00195">
    <property type="entry name" value="DYNAMIN"/>
</dbReference>
<dbReference type="InterPro" id="IPR001401">
    <property type="entry name" value="Dynamin_GTPase"/>
</dbReference>
<reference evidence="4 5" key="1">
    <citation type="journal article" date="2014" name="Proc. Natl. Acad. Sci. U.S.A.">
        <title>Trajectory and genomic determinants of fungal-pathogen speciation and host adaptation.</title>
        <authorList>
            <person name="Hu X."/>
            <person name="Xiao G."/>
            <person name="Zheng P."/>
            <person name="Shang Y."/>
            <person name="Su Y."/>
            <person name="Zhang X."/>
            <person name="Liu X."/>
            <person name="Zhan S."/>
            <person name="St Leger R.J."/>
            <person name="Wang C."/>
        </authorList>
    </citation>
    <scope>NUCLEOTIDE SEQUENCE [LARGE SCALE GENOMIC DNA]</scope>
    <source>
        <strain evidence="4 5">ARSEF 549</strain>
    </source>
</reference>
<name>A0A0B4F0F3_METAF</name>
<dbReference type="PANTHER" id="PTHR11566:SF21">
    <property type="entry name" value="DYNAMIN RELATED PROTEIN 1, ISOFORM A"/>
    <property type="match status" value="1"/>
</dbReference>
<dbReference type="GO" id="GO:0003924">
    <property type="term" value="F:GTPase activity"/>
    <property type="evidence" value="ECO:0007669"/>
    <property type="project" value="InterPro"/>
</dbReference>
<dbReference type="GO" id="GO:0005525">
    <property type="term" value="F:GTP binding"/>
    <property type="evidence" value="ECO:0007669"/>
    <property type="project" value="InterPro"/>
</dbReference>
<dbReference type="GO" id="GO:0048312">
    <property type="term" value="P:intracellular distribution of mitochondria"/>
    <property type="evidence" value="ECO:0007669"/>
    <property type="project" value="TreeGrafter"/>
</dbReference>
<dbReference type="GO" id="GO:0008017">
    <property type="term" value="F:microtubule binding"/>
    <property type="evidence" value="ECO:0007669"/>
    <property type="project" value="TreeGrafter"/>
</dbReference>
<feature type="region of interest" description="Disordered" evidence="1">
    <location>
        <begin position="633"/>
        <end position="684"/>
    </location>
</feature>
<dbReference type="InterPro" id="IPR022812">
    <property type="entry name" value="Dynamin"/>
</dbReference>
<dbReference type="HOGENOM" id="CLU_008964_7_3_1"/>
<accession>A0A0B4F0F3</accession>
<feature type="compositionally biased region" description="Polar residues" evidence="1">
    <location>
        <begin position="656"/>
        <end position="670"/>
    </location>
</feature>
<dbReference type="EMBL" id="AZNF01000030">
    <property type="protein sequence ID" value="KID59336.1"/>
    <property type="molecule type" value="Genomic_DNA"/>
</dbReference>
<sequence>MANVQDGLTLDARSLFNETQVKLFNSMHRLSGLNVCGSIDTPQLIVVGAQSSGKSSVLEALVRFHFPVDSNKPTTRFPINLVLRKSDREETVVHIRPDHARSDDDKERFGRLARELSNITNLEDIMDKAKAVLEVSANDALGNARDNHQTFCKDVLVIERHGLSLPNLSLIDLPGLFHATSVGLTAADRDMINNMVSEYIKGPRNIVLIVISAEVKDYNTVPTLGMVQDMMETDPSLQSRTVCVITCPDATASKEEMLKMLAKGHKFSQDFTRPWHVLRNQDNEARKNRQPLDERDRVEELFFDGLDWETVPQNQKGISALRGTLRSMIWSHTQDQLPNIVSDIRIGIGKAKARLDATSQAKATPEARKSYLGYIADRFALLARQAVGGNYEKEQCAVDHGSEIECRDCKTFFAHFGDNGLESQRKRLRGNVRVLNQNFADTMRRYGKATVVVDPETETTTAPPMTRQLQQARERSFQPHGTAEYYTHKEPTAITRNDYETWVHENMVRVAAKGPQGEPSDSAYAGLFAHQAGKWSNIATQHLNAVWLIVGDFTNLALDDACPDGEVLVELRRRLVDPNIERLKRKARDSLRDLVTCHLQSHSGFYDSVVEVSAMRERAKVLLQRLATMKLEPEESPEAAAAGTTSGTEQAGSQQTNGNTPKSKVQQSTSVGGRVNRTRGRNLKNREETLTYALESVMAILGSGYPILGNAIVREQVVPIIARQIAGMFDGDGDAGTKEKARRTGPSYQKVVHGLYPSDCTKLSAARVIEEVEMNYEGIRAAFISYVLALVIEQKIMAKIATNVLTRAIIDEQDTTTIDIIARERPEDSRKRKGIERELKTMREVLEVIEDYQRTVRSSF</sequence>
<evidence type="ECO:0000313" key="4">
    <source>
        <dbReference type="EMBL" id="KID59336.1"/>
    </source>
</evidence>
<feature type="domain" description="GED" evidence="2">
    <location>
        <begin position="765"/>
        <end position="857"/>
    </location>
</feature>
<dbReference type="VEuPathDB" id="FungiDB:MAN_10748"/>
<dbReference type="GO" id="GO:0006897">
    <property type="term" value="P:endocytosis"/>
    <property type="evidence" value="ECO:0007669"/>
    <property type="project" value="TreeGrafter"/>
</dbReference>
<dbReference type="InterPro" id="IPR045063">
    <property type="entry name" value="Dynamin_N"/>
</dbReference>
<dbReference type="InterPro" id="IPR030381">
    <property type="entry name" value="G_DYNAMIN_dom"/>
</dbReference>
<gene>
    <name evidence="4" type="ORF">MAN_10748</name>
</gene>
<dbReference type="Pfam" id="PF00350">
    <property type="entry name" value="Dynamin_N"/>
    <property type="match status" value="1"/>
</dbReference>
<organism evidence="4 5">
    <name type="scientific">Metarhizium anisopliae (strain ARSEF 549)</name>
    <dbReference type="NCBI Taxonomy" id="3151832"/>
    <lineage>
        <taxon>Eukaryota</taxon>
        <taxon>Fungi</taxon>
        <taxon>Dikarya</taxon>
        <taxon>Ascomycota</taxon>
        <taxon>Pezizomycotina</taxon>
        <taxon>Sordariomycetes</taxon>
        <taxon>Hypocreomycetidae</taxon>
        <taxon>Hypocreales</taxon>
        <taxon>Clavicipitaceae</taxon>
        <taxon>Metarhizium</taxon>
    </lineage>
</organism>
<evidence type="ECO:0000259" key="2">
    <source>
        <dbReference type="PROSITE" id="PS51388"/>
    </source>
</evidence>
<evidence type="ECO:0000313" key="5">
    <source>
        <dbReference type="Proteomes" id="UP000031186"/>
    </source>
</evidence>
<feature type="non-terminal residue" evidence="4">
    <location>
        <position position="1"/>
    </location>
</feature>
<feature type="compositionally biased region" description="Low complexity" evidence="1">
    <location>
        <begin position="638"/>
        <end position="655"/>
    </location>
</feature>
<dbReference type="InterPro" id="IPR027417">
    <property type="entry name" value="P-loop_NTPase"/>
</dbReference>
<evidence type="ECO:0000256" key="1">
    <source>
        <dbReference type="SAM" id="MobiDB-lite"/>
    </source>
</evidence>
<dbReference type="SMART" id="SM00053">
    <property type="entry name" value="DYNc"/>
    <property type="match status" value="1"/>
</dbReference>
<dbReference type="SUPFAM" id="SSF52540">
    <property type="entry name" value="P-loop containing nucleoside triphosphate hydrolases"/>
    <property type="match status" value="1"/>
</dbReference>
<dbReference type="PROSITE" id="PS51718">
    <property type="entry name" value="G_DYNAMIN_2"/>
    <property type="match status" value="1"/>
</dbReference>
<keyword evidence="5" id="KW-1185">Reference proteome</keyword>
<comment type="caution">
    <text evidence="4">The sequence shown here is derived from an EMBL/GenBank/DDBJ whole genome shotgun (WGS) entry which is preliminary data.</text>
</comment>
<dbReference type="Proteomes" id="UP000031186">
    <property type="component" value="Unassembled WGS sequence"/>
</dbReference>
<feature type="domain" description="Dynamin-type G" evidence="3">
    <location>
        <begin position="38"/>
        <end position="338"/>
    </location>
</feature>
<dbReference type="GO" id="GO:0016020">
    <property type="term" value="C:membrane"/>
    <property type="evidence" value="ECO:0007669"/>
    <property type="project" value="TreeGrafter"/>
</dbReference>
<protein>
    <submittedName>
        <fullName evidence="4">Dynamin GTPase</fullName>
    </submittedName>
</protein>
<dbReference type="InterPro" id="IPR020850">
    <property type="entry name" value="GED_dom"/>
</dbReference>
<dbReference type="CDD" id="cd08771">
    <property type="entry name" value="DLP_1"/>
    <property type="match status" value="1"/>
</dbReference>
<proteinExistence type="predicted"/>
<dbReference type="GO" id="GO:0000266">
    <property type="term" value="P:mitochondrial fission"/>
    <property type="evidence" value="ECO:0007669"/>
    <property type="project" value="TreeGrafter"/>
</dbReference>
<dbReference type="AlphaFoldDB" id="A0A0B4F0F3"/>
<dbReference type="PANTHER" id="PTHR11566">
    <property type="entry name" value="DYNAMIN"/>
    <property type="match status" value="1"/>
</dbReference>